<dbReference type="PRINTS" id="PR00162">
    <property type="entry name" value="RIESKE"/>
</dbReference>
<sequence>MLPLAEEIVKSGNHIFEHSRVVEIEEDDAYTAVTDGGYKVRAPKVILATHYPFLNKEGFYFARIYVERDYIVAIRAEEKYPGGMYINAENPARSMRNQVDKDGELILIIGENHKAGQGVDTINHYHALIDYAHQNFTVKDIPYRWSTQDCMTLDGIPYVGHYTSDTPNLYVATGFNKWGMTNAIASSVILKDLIVKGKSHWEQVYSPSRKTTASSIGKFIIENANVAEKLIAGKLSPLPEDINLNPGEANVLKIDSKRVGAYKDEDGKIYVVNTTCTHLGCELNWNSAERSWDCPCHGSRFSYTGDVIEGPANKPLKSENTNIFERVATDKF</sequence>
<protein>
    <submittedName>
        <fullName evidence="8">Cytochrome b6-f complex iron-sulfur subunit</fullName>
    </submittedName>
</protein>
<dbReference type="Gene3D" id="3.50.50.60">
    <property type="entry name" value="FAD/NAD(P)-binding domain"/>
    <property type="match status" value="1"/>
</dbReference>
<dbReference type="Gene3D" id="2.102.10.10">
    <property type="entry name" value="Rieske [2Fe-2S] iron-sulphur domain"/>
    <property type="match status" value="1"/>
</dbReference>
<gene>
    <name evidence="8" type="primary">petC_9</name>
    <name evidence="8" type="ORF">SDC9_125920</name>
</gene>
<dbReference type="InterPro" id="IPR005805">
    <property type="entry name" value="Rieske_Fe-S_prot_C"/>
</dbReference>
<feature type="domain" description="Rieske" evidence="7">
    <location>
        <begin position="230"/>
        <end position="318"/>
    </location>
</feature>
<dbReference type="EMBL" id="VSSQ01028983">
    <property type="protein sequence ID" value="MPM78905.1"/>
    <property type="molecule type" value="Genomic_DNA"/>
</dbReference>
<dbReference type="CDD" id="cd03477">
    <property type="entry name" value="Rieske_YhfW_C"/>
    <property type="match status" value="1"/>
</dbReference>
<dbReference type="Pfam" id="PF00355">
    <property type="entry name" value="Rieske"/>
    <property type="match status" value="1"/>
</dbReference>
<dbReference type="InterPro" id="IPR036188">
    <property type="entry name" value="FAD/NAD-bd_sf"/>
</dbReference>
<evidence type="ECO:0000256" key="4">
    <source>
        <dbReference type="ARBA" id="ARBA00023014"/>
    </source>
</evidence>
<dbReference type="InterPro" id="IPR036922">
    <property type="entry name" value="Rieske_2Fe-2S_sf"/>
</dbReference>
<keyword evidence="4" id="KW-0411">Iron-sulfur</keyword>
<dbReference type="AlphaFoldDB" id="A0A645CPS6"/>
<organism evidence="8">
    <name type="scientific">bioreactor metagenome</name>
    <dbReference type="NCBI Taxonomy" id="1076179"/>
    <lineage>
        <taxon>unclassified sequences</taxon>
        <taxon>metagenomes</taxon>
        <taxon>ecological metagenomes</taxon>
    </lineage>
</organism>
<reference evidence="8" key="1">
    <citation type="submission" date="2019-08" db="EMBL/GenBank/DDBJ databases">
        <authorList>
            <person name="Kucharzyk K."/>
            <person name="Murdoch R.W."/>
            <person name="Higgins S."/>
            <person name="Loffler F."/>
        </authorList>
    </citation>
    <scope>NUCLEOTIDE SEQUENCE</scope>
</reference>
<keyword evidence="3" id="KW-0408">Iron</keyword>
<dbReference type="SUPFAM" id="SSF51971">
    <property type="entry name" value="Nucleotide-binding domain"/>
    <property type="match status" value="1"/>
</dbReference>
<dbReference type="GO" id="GO:0051537">
    <property type="term" value="F:2 iron, 2 sulfur cluster binding"/>
    <property type="evidence" value="ECO:0007669"/>
    <property type="project" value="UniProtKB-KW"/>
</dbReference>
<dbReference type="FunFam" id="2.102.10.10:FF:000014">
    <property type="entry name" value="Oxidoreductase, FAD dependent"/>
    <property type="match status" value="1"/>
</dbReference>
<keyword evidence="1" id="KW-0001">2Fe-2S</keyword>
<evidence type="ECO:0000313" key="8">
    <source>
        <dbReference type="EMBL" id="MPM78905.1"/>
    </source>
</evidence>
<evidence type="ECO:0000259" key="7">
    <source>
        <dbReference type="PROSITE" id="PS51296"/>
    </source>
</evidence>
<evidence type="ECO:0000256" key="6">
    <source>
        <dbReference type="ARBA" id="ARBA00034078"/>
    </source>
</evidence>
<keyword evidence="2" id="KW-0479">Metal-binding</keyword>
<evidence type="ECO:0000256" key="5">
    <source>
        <dbReference type="ARBA" id="ARBA00023157"/>
    </source>
</evidence>
<evidence type="ECO:0000256" key="2">
    <source>
        <dbReference type="ARBA" id="ARBA00022723"/>
    </source>
</evidence>
<dbReference type="Gene3D" id="3.30.9.10">
    <property type="entry name" value="D-Amino Acid Oxidase, subunit A, domain 2"/>
    <property type="match status" value="1"/>
</dbReference>
<dbReference type="Pfam" id="PF01266">
    <property type="entry name" value="DAO"/>
    <property type="match status" value="1"/>
</dbReference>
<dbReference type="InterPro" id="IPR014349">
    <property type="entry name" value="Rieske_Fe-S_prot"/>
</dbReference>
<evidence type="ECO:0000256" key="3">
    <source>
        <dbReference type="ARBA" id="ARBA00023004"/>
    </source>
</evidence>
<dbReference type="InterPro" id="IPR038010">
    <property type="entry name" value="YhfW_C"/>
</dbReference>
<keyword evidence="5" id="KW-1015">Disulfide bond</keyword>
<dbReference type="GO" id="GO:0016020">
    <property type="term" value="C:membrane"/>
    <property type="evidence" value="ECO:0007669"/>
    <property type="project" value="InterPro"/>
</dbReference>
<dbReference type="PROSITE" id="PS51296">
    <property type="entry name" value="RIESKE"/>
    <property type="match status" value="1"/>
</dbReference>
<accession>A0A645CPS6</accession>
<dbReference type="PANTHER" id="PTHR10134">
    <property type="entry name" value="CYTOCHROME B-C1 COMPLEX SUBUNIT RIESKE, MITOCHONDRIAL"/>
    <property type="match status" value="1"/>
</dbReference>
<proteinExistence type="predicted"/>
<dbReference type="InterPro" id="IPR006076">
    <property type="entry name" value="FAD-dep_OxRdtase"/>
</dbReference>
<comment type="cofactor">
    <cofactor evidence="6">
        <name>[2Fe-2S] cluster</name>
        <dbReference type="ChEBI" id="CHEBI:190135"/>
    </cofactor>
</comment>
<comment type="caution">
    <text evidence="8">The sequence shown here is derived from an EMBL/GenBank/DDBJ whole genome shotgun (WGS) entry which is preliminary data.</text>
</comment>
<dbReference type="InterPro" id="IPR017941">
    <property type="entry name" value="Rieske_2Fe-2S"/>
</dbReference>
<dbReference type="GO" id="GO:0046872">
    <property type="term" value="F:metal ion binding"/>
    <property type="evidence" value="ECO:0007669"/>
    <property type="project" value="UniProtKB-KW"/>
</dbReference>
<evidence type="ECO:0000256" key="1">
    <source>
        <dbReference type="ARBA" id="ARBA00022714"/>
    </source>
</evidence>
<dbReference type="SUPFAM" id="SSF50022">
    <property type="entry name" value="ISP domain"/>
    <property type="match status" value="1"/>
</dbReference>
<name>A0A645CPS6_9ZZZZ</name>